<feature type="region of interest" description="Disordered" evidence="1">
    <location>
        <begin position="248"/>
        <end position="270"/>
    </location>
</feature>
<evidence type="ECO:0000313" key="3">
    <source>
        <dbReference type="EMBL" id="SIS80055.1"/>
    </source>
</evidence>
<evidence type="ECO:0000313" key="4">
    <source>
        <dbReference type="Proteomes" id="UP000186098"/>
    </source>
</evidence>
<keyword evidence="4" id="KW-1185">Reference proteome</keyword>
<dbReference type="EMBL" id="FTOM01000005">
    <property type="protein sequence ID" value="SIS80055.1"/>
    <property type="molecule type" value="Genomic_DNA"/>
</dbReference>
<gene>
    <name evidence="3" type="ORF">SAMN05421795_10572</name>
</gene>
<dbReference type="InterPro" id="IPR011330">
    <property type="entry name" value="Glyco_hydro/deAcase_b/a-brl"/>
</dbReference>
<dbReference type="Gene3D" id="3.20.20.370">
    <property type="entry name" value="Glycoside hydrolase/deacetylase"/>
    <property type="match status" value="1"/>
</dbReference>
<dbReference type="CDD" id="cd10936">
    <property type="entry name" value="CE4_DAC2"/>
    <property type="match status" value="1"/>
</dbReference>
<accession>A0A1N7M1T9</accession>
<feature type="region of interest" description="Disordered" evidence="1">
    <location>
        <begin position="32"/>
        <end position="124"/>
    </location>
</feature>
<evidence type="ECO:0000256" key="2">
    <source>
        <dbReference type="SAM" id="SignalP"/>
    </source>
</evidence>
<feature type="compositionally biased region" description="Low complexity" evidence="1">
    <location>
        <begin position="39"/>
        <end position="73"/>
    </location>
</feature>
<feature type="chain" id="PRO_5009943424" description="Divergent polysaccharide deacetylase" evidence="2">
    <location>
        <begin position="22"/>
        <end position="496"/>
    </location>
</feature>
<feature type="compositionally biased region" description="Pro residues" evidence="1">
    <location>
        <begin position="148"/>
        <end position="159"/>
    </location>
</feature>
<dbReference type="STRING" id="407234.SAMN05421795_10572"/>
<name>A0A1N7M1T9_9RHOB</name>
<dbReference type="GO" id="GO:0005975">
    <property type="term" value="P:carbohydrate metabolic process"/>
    <property type="evidence" value="ECO:0007669"/>
    <property type="project" value="InterPro"/>
</dbReference>
<dbReference type="AlphaFoldDB" id="A0A1N7M1T9"/>
<feature type="compositionally biased region" description="Low complexity" evidence="1">
    <location>
        <begin position="160"/>
        <end position="192"/>
    </location>
</feature>
<dbReference type="RefSeq" id="WP_076366073.1">
    <property type="nucleotide sequence ID" value="NZ_FTOM01000005.1"/>
</dbReference>
<evidence type="ECO:0008006" key="5">
    <source>
        <dbReference type="Google" id="ProtNLM"/>
    </source>
</evidence>
<reference evidence="4" key="1">
    <citation type="submission" date="2017-01" db="EMBL/GenBank/DDBJ databases">
        <authorList>
            <person name="Varghese N."/>
            <person name="Submissions S."/>
        </authorList>
    </citation>
    <scope>NUCLEOTIDE SEQUENCE [LARGE SCALE GENOMIC DNA]</scope>
    <source>
        <strain evidence="4">DSM 18714</strain>
    </source>
</reference>
<organism evidence="3 4">
    <name type="scientific">Phaeovulum vinaykumarii</name>
    <dbReference type="NCBI Taxonomy" id="407234"/>
    <lineage>
        <taxon>Bacteria</taxon>
        <taxon>Pseudomonadati</taxon>
        <taxon>Pseudomonadota</taxon>
        <taxon>Alphaproteobacteria</taxon>
        <taxon>Rhodobacterales</taxon>
        <taxon>Paracoccaceae</taxon>
        <taxon>Phaeovulum</taxon>
    </lineage>
</organism>
<dbReference type="OrthoDB" id="7658418at2"/>
<proteinExistence type="predicted"/>
<dbReference type="Proteomes" id="UP000186098">
    <property type="component" value="Unassembled WGS sequence"/>
</dbReference>
<protein>
    <recommendedName>
        <fullName evidence="5">Divergent polysaccharide deacetylase</fullName>
    </recommendedName>
</protein>
<feature type="signal peptide" evidence="2">
    <location>
        <begin position="1"/>
        <end position="21"/>
    </location>
</feature>
<evidence type="ECO:0000256" key="1">
    <source>
        <dbReference type="SAM" id="MobiDB-lite"/>
    </source>
</evidence>
<dbReference type="Pfam" id="PF04748">
    <property type="entry name" value="Polysacc_deac_2"/>
    <property type="match status" value="1"/>
</dbReference>
<sequence length="496" mass="50213">MARSVVSGFLLGSAFSGLVLAGASLTAPLPGAEAPQADAAVPPAETAPPEAAPPETLAPVPPEAVAAPRIAPETPIPVPPPGEVVVPRLAPGGAPAPELAAPDVDMPGGDVSAEMPTETPDAMAAGTPVEAAPEIAPPETVVSETVPEPAPADPAPSEPAPSESADAAPAAADAETPETLAEADAPLSAPEAEPAPEPETPAAAPAAPEAGPAPMASERPARLRGSASVGFENAEGVRVNRLARIEPEAGAGNGSGANTEAGATPQVRAADDLPPRLRFAAPFSALDDAAQMTVVLVDVGGRVGGIDRASLKSMGFPVTVALDPMRPDAAQVAADYRAAGFEVAILAAPLPQGAQPEDLEQVLQGWRSILPEAVAVIEPPAPVIQNAQVLAAQLVEALTRDGLGLVTQDRGLNAAQRLARREGLAQAQVWRVIDADRPRAEAVKRMLDRAAFEARRDGAVVVMLQSWPESVEGLMAWAATPEEGLQLAPLSAVLDE</sequence>
<feature type="region of interest" description="Disordered" evidence="1">
    <location>
        <begin position="138"/>
        <end position="228"/>
    </location>
</feature>
<dbReference type="InterPro" id="IPR006837">
    <property type="entry name" value="Divergent_DAC"/>
</dbReference>
<feature type="compositionally biased region" description="Low complexity" evidence="1">
    <location>
        <begin position="83"/>
        <end position="102"/>
    </location>
</feature>
<dbReference type="SUPFAM" id="SSF88713">
    <property type="entry name" value="Glycoside hydrolase/deacetylase"/>
    <property type="match status" value="1"/>
</dbReference>
<feature type="compositionally biased region" description="Low complexity" evidence="1">
    <location>
        <begin position="200"/>
        <end position="216"/>
    </location>
</feature>
<keyword evidence="2" id="KW-0732">Signal</keyword>